<dbReference type="AlphaFoldDB" id="A0AAN7T9H4"/>
<gene>
    <name evidence="2" type="ORF">LTR62_001251</name>
</gene>
<organism evidence="2 3">
    <name type="scientific">Meristemomyces frigidus</name>
    <dbReference type="NCBI Taxonomy" id="1508187"/>
    <lineage>
        <taxon>Eukaryota</taxon>
        <taxon>Fungi</taxon>
        <taxon>Dikarya</taxon>
        <taxon>Ascomycota</taxon>
        <taxon>Pezizomycotina</taxon>
        <taxon>Dothideomycetes</taxon>
        <taxon>Dothideomycetidae</taxon>
        <taxon>Mycosphaerellales</taxon>
        <taxon>Teratosphaeriaceae</taxon>
        <taxon>Meristemomyces</taxon>
    </lineage>
</organism>
<sequence>MDKLVSLQCQNVALATELRLVREQLVQANAATAHLVQTLLGQPPRTEPTETELLRTKLHEVQAENEQLRKTAVATYVRDADAIQGAWQPARPLSSPFQSPPPHQAPLPHQPPLPHRPPPSHSPGGFTEHSGSIDSVAHELLRCGDASDGAVQQKSDDGRPLTLRARRQNGCSSDELRSPLSSASTSHDPGTPQAQTIFRARNAHFGQFERSYLFGLACYIEELDGAQYAQKWINIARQKSRHSAEDWREYYELEIRPTYYESQAAKGTKAAHVGAEEEDLMGFLDPDDTRASHRVFERRGAVCAGGDSDQDQLLAKTSKRVVSVETSFDTTTNAAAHSDSVFSETDTFETNFLSRTRVARNDSAQAVQDQLVVVTPEKVVPVPTSFTTTTTTDSDWERRTLMTNILSRADDVLGGTAQVVQPKEVQDLPLSRWASTLAFQSSLNPKAAVAPTAAVTNLLDHASLPNVDDLCRNETESQSKQDAVNTAEHTFHQTSDSTADDKSTATIQRGHKRTDSRSMRRNYGEHRVVRPRCCSWPCDEYQLLHSNFPHDQSAMRSVMINNIPAGTLLVDVLDKVRGGKIISATYISLSEMRTSPAMKTDVVMVTFLYADRARAYAEFCSKNDIFVTSDTENLHKLEVTHIPKPVRPPVMINAHPAECPSRILYLLDDEIAPTKDAKTIINMVTTVLNQQQVPAYQKYPLRMGRDEDGILCFEFASIGDAVDTKQAMERLHWDLGGMKKGYLGDPCERGLASLLTVAAVGEVREVQKTEGGTEVKNEARKDEKEE</sequence>
<accession>A0AAN7T9H4</accession>
<feature type="compositionally biased region" description="Pro residues" evidence="1">
    <location>
        <begin position="98"/>
        <end position="121"/>
    </location>
</feature>
<name>A0AAN7T9H4_9PEZI</name>
<dbReference type="EMBL" id="JAVRRL010000120">
    <property type="protein sequence ID" value="KAK5107453.1"/>
    <property type="molecule type" value="Genomic_DNA"/>
</dbReference>
<feature type="region of interest" description="Disordered" evidence="1">
    <location>
        <begin position="766"/>
        <end position="786"/>
    </location>
</feature>
<feature type="compositionally biased region" description="Polar residues" evidence="1">
    <location>
        <begin position="480"/>
        <end position="497"/>
    </location>
</feature>
<feature type="compositionally biased region" description="Polar residues" evidence="1">
    <location>
        <begin position="179"/>
        <end position="192"/>
    </location>
</feature>
<reference evidence="2" key="1">
    <citation type="submission" date="2023-08" db="EMBL/GenBank/DDBJ databases">
        <title>Black Yeasts Isolated from many extreme environments.</title>
        <authorList>
            <person name="Coleine C."/>
            <person name="Stajich J.E."/>
            <person name="Selbmann L."/>
        </authorList>
    </citation>
    <scope>NUCLEOTIDE SEQUENCE</scope>
    <source>
        <strain evidence="2">CCFEE 5401</strain>
    </source>
</reference>
<feature type="region of interest" description="Disordered" evidence="1">
    <location>
        <begin position="147"/>
        <end position="192"/>
    </location>
</feature>
<feature type="region of interest" description="Disordered" evidence="1">
    <location>
        <begin position="90"/>
        <end position="131"/>
    </location>
</feature>
<evidence type="ECO:0000313" key="2">
    <source>
        <dbReference type="EMBL" id="KAK5107453.1"/>
    </source>
</evidence>
<dbReference type="Proteomes" id="UP001310890">
    <property type="component" value="Unassembled WGS sequence"/>
</dbReference>
<feature type="region of interest" description="Disordered" evidence="1">
    <location>
        <begin position="473"/>
        <end position="519"/>
    </location>
</feature>
<evidence type="ECO:0000313" key="3">
    <source>
        <dbReference type="Proteomes" id="UP001310890"/>
    </source>
</evidence>
<proteinExistence type="predicted"/>
<comment type="caution">
    <text evidence="2">The sequence shown here is derived from an EMBL/GenBank/DDBJ whole genome shotgun (WGS) entry which is preliminary data.</text>
</comment>
<evidence type="ECO:0000256" key="1">
    <source>
        <dbReference type="SAM" id="MobiDB-lite"/>
    </source>
</evidence>
<protein>
    <submittedName>
        <fullName evidence="2">Uncharacterized protein</fullName>
    </submittedName>
</protein>